<dbReference type="PROSITE" id="PS50245">
    <property type="entry name" value="CAP_GLY_2"/>
    <property type="match status" value="1"/>
</dbReference>
<dbReference type="STRING" id="1230905.A0A1G4JLG3"/>
<dbReference type="PROSITE" id="PS00845">
    <property type="entry name" value="CAP_GLY_1"/>
    <property type="match status" value="1"/>
</dbReference>
<dbReference type="EMBL" id="LT598465">
    <property type="protein sequence ID" value="SCU91429.1"/>
    <property type="molecule type" value="Genomic_DNA"/>
</dbReference>
<organism evidence="4 5">
    <name type="scientific">Lachancea mirantina</name>
    <dbReference type="NCBI Taxonomy" id="1230905"/>
    <lineage>
        <taxon>Eukaryota</taxon>
        <taxon>Fungi</taxon>
        <taxon>Dikarya</taxon>
        <taxon>Ascomycota</taxon>
        <taxon>Saccharomycotina</taxon>
        <taxon>Saccharomycetes</taxon>
        <taxon>Saccharomycetales</taxon>
        <taxon>Saccharomycetaceae</taxon>
        <taxon>Lachancea</taxon>
    </lineage>
</organism>
<dbReference type="InterPro" id="IPR036859">
    <property type="entry name" value="CAP-Gly_dom_sf"/>
</dbReference>
<dbReference type="SUPFAM" id="SSF52058">
    <property type="entry name" value="L domain-like"/>
    <property type="match status" value="1"/>
</dbReference>
<reference evidence="4 5" key="1">
    <citation type="submission" date="2016-03" db="EMBL/GenBank/DDBJ databases">
        <authorList>
            <person name="Devillers H."/>
        </authorList>
    </citation>
    <scope>NUCLEOTIDE SEQUENCE [LARGE SCALE GENOMIC DNA]</scope>
    <source>
        <strain evidence="4">CBS 11717</strain>
    </source>
</reference>
<feature type="domain" description="CAP-Gly" evidence="3">
    <location>
        <begin position="37"/>
        <end position="70"/>
    </location>
</feature>
<dbReference type="OrthoDB" id="5273213at2759"/>
<evidence type="ECO:0000256" key="2">
    <source>
        <dbReference type="ARBA" id="ARBA00022737"/>
    </source>
</evidence>
<dbReference type="PANTHER" id="PTHR46652:SF3">
    <property type="entry name" value="LEUCINE-RICH REPEAT-CONTAINING PROTEIN 9"/>
    <property type="match status" value="1"/>
</dbReference>
<evidence type="ECO:0000313" key="4">
    <source>
        <dbReference type="EMBL" id="SCU91429.1"/>
    </source>
</evidence>
<proteinExistence type="predicted"/>
<keyword evidence="1" id="KW-0433">Leucine-rich repeat</keyword>
<keyword evidence="5" id="KW-1185">Reference proteome</keyword>
<dbReference type="SMART" id="SM01052">
    <property type="entry name" value="CAP_GLY"/>
    <property type="match status" value="1"/>
</dbReference>
<dbReference type="InterPro" id="IPR032675">
    <property type="entry name" value="LRR_dom_sf"/>
</dbReference>
<dbReference type="Gene3D" id="3.80.10.10">
    <property type="entry name" value="Ribonuclease Inhibitor"/>
    <property type="match status" value="2"/>
</dbReference>
<evidence type="ECO:0000259" key="3">
    <source>
        <dbReference type="PROSITE" id="PS50245"/>
    </source>
</evidence>
<dbReference type="AlphaFoldDB" id="A0A1G4JLG3"/>
<dbReference type="InterPro" id="IPR050836">
    <property type="entry name" value="SDS22/Internalin_LRR"/>
</dbReference>
<dbReference type="Proteomes" id="UP000191024">
    <property type="component" value="Chromosome E"/>
</dbReference>
<protein>
    <submittedName>
        <fullName evidence="4">LAMI_0E05864g1_1</fullName>
    </submittedName>
</protein>
<accession>A0A1G4JLG3</accession>
<dbReference type="SUPFAM" id="SSF74924">
    <property type="entry name" value="Cap-Gly domain"/>
    <property type="match status" value="1"/>
</dbReference>
<evidence type="ECO:0000313" key="5">
    <source>
        <dbReference type="Proteomes" id="UP000191024"/>
    </source>
</evidence>
<dbReference type="PANTHER" id="PTHR46652">
    <property type="entry name" value="LEUCINE-RICH REPEAT AND IQ DOMAIN-CONTAINING PROTEIN 1-RELATED"/>
    <property type="match status" value="1"/>
</dbReference>
<keyword evidence="2" id="KW-0677">Repeat</keyword>
<gene>
    <name evidence="4" type="ORF">LAMI_0E05864G</name>
</gene>
<dbReference type="InterPro" id="IPR000938">
    <property type="entry name" value="CAP-Gly_domain"/>
</dbReference>
<dbReference type="Pfam" id="PF01302">
    <property type="entry name" value="CAP_GLY"/>
    <property type="match status" value="1"/>
</dbReference>
<sequence length="501" mass="56703">MPVIIHKVGERLSIAGEKCSILFIGKIHRWDDSIAYGVEWDDPSRGKHSGAIDGIEYFSTRVLNAGSFIKVEKIIQSSEQRVSFTEALYDKHQGDYGELPSIFFGEKVVDISGLKEFQQRRNLAKRMAHLSLTHCNVYTVGSLRESQIFSKIKSCVFDLDLSFNLFSSFDDVIKIAQNFPMLNTLDISGNRFQFLRTKHIIKLPGVKRLRAHNCGLEDKDLAYLFEVFASLEELECSENRLHLNSVLRLPVSLKVVNFTNNGLSSIPGILNGLSELSVNLAHNRIREVQTKCLPHVESLDISYNCIDEHAQITKIDSICPNIKNLRVNGNPIWDALDGDDIFYEIIARNGHLQVVNGSILSAAMRKEAEIYFIRQVLTGKMTIDRQSSSWDRLSKVHNIVSSGEISGKGPAPDEPKLKILKLSVKQENQIIGEVYAQPSYSVRFLKSIVARLISRRLDQFDLGYITGETIQEFNLEFSPIQDYDIRDEQMLRVLPAPTSKK</sequence>
<name>A0A1G4JLG3_9SACH</name>
<dbReference type="Gene3D" id="2.30.30.190">
    <property type="entry name" value="CAP Gly-rich-like domain"/>
    <property type="match status" value="1"/>
</dbReference>
<evidence type="ECO:0000256" key="1">
    <source>
        <dbReference type="ARBA" id="ARBA00022614"/>
    </source>
</evidence>